<accession>A0ABN1IE30</accession>
<dbReference type="Proteomes" id="UP001501523">
    <property type="component" value="Unassembled WGS sequence"/>
</dbReference>
<organism evidence="1 2">
    <name type="scientific">Dokdonella soli</name>
    <dbReference type="NCBI Taxonomy" id="529810"/>
    <lineage>
        <taxon>Bacteria</taxon>
        <taxon>Pseudomonadati</taxon>
        <taxon>Pseudomonadota</taxon>
        <taxon>Gammaproteobacteria</taxon>
        <taxon>Lysobacterales</taxon>
        <taxon>Rhodanobacteraceae</taxon>
        <taxon>Dokdonella</taxon>
    </lineage>
</organism>
<protein>
    <submittedName>
        <fullName evidence="1">Uncharacterized protein</fullName>
    </submittedName>
</protein>
<reference evidence="1 2" key="1">
    <citation type="journal article" date="2019" name="Int. J. Syst. Evol. Microbiol.">
        <title>The Global Catalogue of Microorganisms (GCM) 10K type strain sequencing project: providing services to taxonomists for standard genome sequencing and annotation.</title>
        <authorList>
            <consortium name="The Broad Institute Genomics Platform"/>
            <consortium name="The Broad Institute Genome Sequencing Center for Infectious Disease"/>
            <person name="Wu L."/>
            <person name="Ma J."/>
        </authorList>
    </citation>
    <scope>NUCLEOTIDE SEQUENCE [LARGE SCALE GENOMIC DNA]</scope>
    <source>
        <strain evidence="1 2">JCM 15421</strain>
    </source>
</reference>
<keyword evidence="2" id="KW-1185">Reference proteome</keyword>
<dbReference type="EMBL" id="BAAAEU010000005">
    <property type="protein sequence ID" value="GAA0709776.1"/>
    <property type="molecule type" value="Genomic_DNA"/>
</dbReference>
<evidence type="ECO:0000313" key="2">
    <source>
        <dbReference type="Proteomes" id="UP001501523"/>
    </source>
</evidence>
<gene>
    <name evidence="1" type="ORF">GCM10009105_10480</name>
</gene>
<comment type="caution">
    <text evidence="1">The sequence shown here is derived from an EMBL/GenBank/DDBJ whole genome shotgun (WGS) entry which is preliminary data.</text>
</comment>
<name>A0ABN1IE30_9GAMM</name>
<evidence type="ECO:0000313" key="1">
    <source>
        <dbReference type="EMBL" id="GAA0709776.1"/>
    </source>
</evidence>
<proteinExistence type="predicted"/>
<sequence>MYGYATGFNGTGVFAAASNSAYGLYVNGYAFFAGSLNVVGSKNFVTPHPTDPSKEIVFTALEGPESGTYFRGSGQITRGSATIDVPESFRDVSAADGITVQLTPIGDLAVLAVVSEDLNHIEVRGSMDVKFHYLVNGIRAGFEDHQTITANKQFVPRGANDTLLGGMPAEAVRRMKANGVLNADGSVNLRVAHDMGWDQRPDWNHAMTVTSPPSGVSH</sequence>